<gene>
    <name evidence="1" type="ORF">POVCU2_0022970</name>
</gene>
<organism evidence="1 2">
    <name type="scientific">Plasmodium ovale curtisi</name>
    <dbReference type="NCBI Taxonomy" id="864141"/>
    <lineage>
        <taxon>Eukaryota</taxon>
        <taxon>Sar</taxon>
        <taxon>Alveolata</taxon>
        <taxon>Apicomplexa</taxon>
        <taxon>Aconoidasida</taxon>
        <taxon>Haemosporida</taxon>
        <taxon>Plasmodiidae</taxon>
        <taxon>Plasmodium</taxon>
        <taxon>Plasmodium (Plasmodium)</taxon>
    </lineage>
</organism>
<evidence type="ECO:0000313" key="1">
    <source>
        <dbReference type="EMBL" id="SBS83813.1"/>
    </source>
</evidence>
<reference evidence="2" key="1">
    <citation type="submission" date="2016-05" db="EMBL/GenBank/DDBJ databases">
        <authorList>
            <person name="Naeem Raeece"/>
        </authorList>
    </citation>
    <scope>NUCLEOTIDE SEQUENCE [LARGE SCALE GENOMIC DNA]</scope>
</reference>
<dbReference type="Proteomes" id="UP000078560">
    <property type="component" value="Unassembled WGS sequence"/>
</dbReference>
<dbReference type="AlphaFoldDB" id="A0A1A8VWT9"/>
<evidence type="ECO:0000313" key="2">
    <source>
        <dbReference type="Proteomes" id="UP000078560"/>
    </source>
</evidence>
<proteinExistence type="predicted"/>
<dbReference type="EMBL" id="FLQU01000312">
    <property type="protein sequence ID" value="SBS83813.1"/>
    <property type="molecule type" value="Genomic_DNA"/>
</dbReference>
<sequence>MYLTSVFRVDKRYRHPTKKGAILKRLKTQNVHINASSFIFPAFSKDAIDATDAIFRLGENKLVWVRVSASEQAREALGTRSICSLRAFFIASHGTLLLISRPFGSFYSVKKKKKTIFLISSECTSELESSHCAATSS</sequence>
<accession>A0A1A8VWT9</accession>
<name>A0A1A8VWT9_PLAOA</name>
<protein>
    <submittedName>
        <fullName evidence="1">Uncharacterized protein</fullName>
    </submittedName>
</protein>